<dbReference type="AlphaFoldDB" id="A0AAI8BCL8"/>
<protein>
    <submittedName>
        <fullName evidence="1">Uncharacterized protein</fullName>
    </submittedName>
</protein>
<accession>A0AAI8BCL8</accession>
<name>A0AAI8BCL8_9BURK</name>
<organism evidence="1 2">
    <name type="scientific">Burkholderia oklahomensis</name>
    <dbReference type="NCBI Taxonomy" id="342113"/>
    <lineage>
        <taxon>Bacteria</taxon>
        <taxon>Pseudomonadati</taxon>
        <taxon>Pseudomonadota</taxon>
        <taxon>Betaproteobacteria</taxon>
        <taxon>Burkholderiales</taxon>
        <taxon>Burkholderiaceae</taxon>
        <taxon>Burkholderia</taxon>
        <taxon>pseudomallei group</taxon>
    </lineage>
</organism>
<reference evidence="1 2" key="1">
    <citation type="submission" date="2014-06" db="EMBL/GenBank/DDBJ databases">
        <authorList>
            <person name="Bishop-Lilly K.A."/>
            <person name="Broomall S.M."/>
            <person name="Chain P.S."/>
            <person name="Chertkov O."/>
            <person name="Coyne S.R."/>
            <person name="Daligault H.E."/>
            <person name="Davenport K.W."/>
            <person name="Erkkila T."/>
            <person name="Frey K.G."/>
            <person name="Gibbons H.S."/>
            <person name="Gu W."/>
            <person name="Jaissle J."/>
            <person name="Johnson S.L."/>
            <person name="Koroleva G.I."/>
            <person name="Ladner J.T."/>
            <person name="Lo C.-C."/>
            <person name="Minogue T.D."/>
            <person name="Munk C."/>
            <person name="Palacios G.F."/>
            <person name="Redden C.L."/>
            <person name="Rosenzweig C.N."/>
            <person name="Scholz M.B."/>
            <person name="Teshima H."/>
            <person name="Xu Y."/>
        </authorList>
    </citation>
    <scope>NUCLEOTIDE SEQUENCE [LARGE SCALE GENOMIC DNA]</scope>
    <source>
        <strain evidence="1 2">EO147</strain>
    </source>
</reference>
<sequence length="84" mass="9355">MPMLSRRGMGKMSPRCVELGLPVGPMRIEASIRLGIFRTRFAGPVPAAVVRRVRAGNRPMRCESPIRLGRRSRIAMPRGAWLGE</sequence>
<proteinExistence type="predicted"/>
<gene>
    <name evidence="1" type="ORF">DM82_4560</name>
</gene>
<dbReference type="KEGG" id="bok:DM82_4560"/>
<dbReference type="Proteomes" id="UP000029424">
    <property type="component" value="Chromosome 2"/>
</dbReference>
<keyword evidence="2" id="KW-1185">Reference proteome</keyword>
<dbReference type="EMBL" id="CP008727">
    <property type="protein sequence ID" value="AIO69776.1"/>
    <property type="molecule type" value="Genomic_DNA"/>
</dbReference>
<evidence type="ECO:0000313" key="1">
    <source>
        <dbReference type="EMBL" id="AIO69776.1"/>
    </source>
</evidence>
<evidence type="ECO:0000313" key="2">
    <source>
        <dbReference type="Proteomes" id="UP000029424"/>
    </source>
</evidence>